<dbReference type="EMBL" id="CNGE01000042">
    <property type="protein sequence ID" value="CKR68962.1"/>
    <property type="molecule type" value="Genomic_DNA"/>
</dbReference>
<evidence type="ECO:0000313" key="8">
    <source>
        <dbReference type="Proteomes" id="UP000189452"/>
    </source>
</evidence>
<dbReference type="EMBL" id="QTBD01000177">
    <property type="protein sequence ID" value="REQ49864.1"/>
    <property type="molecule type" value="Genomic_DNA"/>
</dbReference>
<proteinExistence type="predicted"/>
<evidence type="ECO:0000259" key="2">
    <source>
        <dbReference type="Pfam" id="PF01593"/>
    </source>
</evidence>
<dbReference type="AlphaFoldDB" id="A0A0E8XC52"/>
<evidence type="ECO:0000313" key="10">
    <source>
        <dbReference type="Proteomes" id="UP000300237"/>
    </source>
</evidence>
<dbReference type="GO" id="GO:0016491">
    <property type="term" value="F:oxidoreductase activity"/>
    <property type="evidence" value="ECO:0007669"/>
    <property type="project" value="UniProtKB-KW"/>
</dbReference>
<organism evidence="4 8">
    <name type="scientific">Mycobacterium tuberculosis</name>
    <dbReference type="NCBI Taxonomy" id="1773"/>
    <lineage>
        <taxon>Bacteria</taxon>
        <taxon>Bacillati</taxon>
        <taxon>Actinomycetota</taxon>
        <taxon>Actinomycetes</taxon>
        <taxon>Mycobacteriales</taxon>
        <taxon>Mycobacteriaceae</taxon>
        <taxon>Mycobacterium</taxon>
        <taxon>Mycobacterium tuberculosis complex</taxon>
    </lineage>
</organism>
<reference evidence="4 8" key="4">
    <citation type="submission" date="2017-02" db="EMBL/GenBank/DDBJ databases">
        <title>Protein polymorphisms may explain contrasting epidemiological fitness of two variants of a multidrug-resistant Mycobacterium tuberculosis strain.</title>
        <authorList>
            <person name="Bigi M.M."/>
            <person name="Lopez B."/>
            <person name="Blanco F.C."/>
            <person name="Sasiain M.C."/>
            <person name="De La Barrera S."/>
            <person name="Ritacco V."/>
            <person name="Bigi F."/>
            <person name="Soria M.A."/>
        </authorList>
    </citation>
    <scope>NUCLEOTIDE SEQUENCE [LARGE SCALE GENOMIC DNA]</scope>
    <source>
        <strain evidence="4 8">6548</strain>
    </source>
</reference>
<reference evidence="6 10" key="6">
    <citation type="submission" date="2018-08" db="EMBL/GenBank/DDBJ databases">
        <authorList>
            <person name="Fokvardsen B D."/>
            <person name="Norman A."/>
        </authorList>
    </citation>
    <scope>NUCLEOTIDE SEQUENCE [LARGE SCALE GENOMIC DNA]</scope>
    <source>
        <strain evidence="6 10">DKC2</strain>
    </source>
</reference>
<keyword evidence="4" id="KW-0560">Oxidoreductase</keyword>
<dbReference type="Pfam" id="PF01593">
    <property type="entry name" value="Amino_oxidase"/>
    <property type="match status" value="1"/>
</dbReference>
<dbReference type="PANTHER" id="PTHR42923">
    <property type="entry name" value="PROTOPORPHYRINOGEN OXIDASE"/>
    <property type="match status" value="1"/>
</dbReference>
<dbReference type="EC" id="1.-.-.-" evidence="3"/>
<dbReference type="SUPFAM" id="SSF51905">
    <property type="entry name" value="FAD/NAD(P)-binding domain"/>
    <property type="match status" value="1"/>
</dbReference>
<dbReference type="OMA" id="NGIQFYL"/>
<evidence type="ECO:0000313" key="5">
    <source>
        <dbReference type="EMBL" id="REQ49864.1"/>
    </source>
</evidence>
<reference evidence="5" key="5">
    <citation type="submission" date="2018-07" db="EMBL/GenBank/DDBJ databases">
        <authorList>
            <person name="Shah S."/>
            <person name="Brown T."/>
            <person name="Auld S."/>
            <person name="Bratton K."/>
            <person name="Narechania A."/>
            <person name="Mathema B."/>
            <person name="Gandhi N."/>
        </authorList>
    </citation>
    <scope>NUCLEOTIDE SEQUENCE</scope>
    <source>
        <strain evidence="5">32301_S10</strain>
    </source>
</reference>
<dbReference type="Proteomes" id="UP000189452">
    <property type="component" value="Chromosome"/>
</dbReference>
<dbReference type="EMBL" id="LWDQ01000001">
    <property type="protein sequence ID" value="OMH61704.1"/>
    <property type="molecule type" value="Genomic_DNA"/>
</dbReference>
<feature type="compositionally biased region" description="Low complexity" evidence="1">
    <location>
        <begin position="578"/>
        <end position="591"/>
    </location>
</feature>
<dbReference type="InterPro" id="IPR036188">
    <property type="entry name" value="FAD/NAD-bd_sf"/>
</dbReference>
<dbReference type="EC" id="1.3.5.5" evidence="4"/>
<dbReference type="PANTHER" id="PTHR42923:SF46">
    <property type="entry name" value="AMINE OXIDASE"/>
    <property type="match status" value="1"/>
</dbReference>
<sequence length="602" mass="66294">MKPSPADTHVVIAGAGIAGLAAAMILAEAGVRVTLCEAASEAGGKAKSLRLADGHPTEHSLRVYTDTYQTLLTLFSRIPTEHDRTVLDNLVGVSMVSATAQGVIGRIAAPVALQRRRPTFARIIGKVVEPPRQLVRILLRGPMVIVGLAQRGVPATDVLHYLYAHLRLLWMCRERLLAELGDISYADYLQLGCKSAQAQEFFSAVPRIYVAARTSAEAAAIAPIVLKGLFRLKSNCPSALNDAKLPAIMMMDGPTSERMVDPWIRHLTRLGVDIHFNTRVGDLEFDDGRVTALISSDGRRFACDYALLAVPYLTLRELAKSAHVKRYLPQLTQQHALALEASNGIQCFLRDLPATWPPFIRPGVVTTHLQSQWSLVCVLQGEGFWKNVRLPEGTRYVLSITWSDVETPGPVFDRPLSECTPDEILTECLTQCGLDKSNVLGWRIDHELKHLDEAEYEKVASELPPHLVSAPARGQRMVNFSPLTVLMPGARHRSPGICTSVPNLLLAGEVIYSPDLTLFVPTMEKAACSGYLAARQIMNMVASHAAPLRIDFRDPAPFAVLRRVDRWFWSRRRRPPDRSTFATPPTAMPAPSHLTDVDRSAS</sequence>
<protein>
    <submittedName>
        <fullName evidence="4">15-cis-phytoene desaturase</fullName>
        <ecNumber evidence="4">1.3.5.5</ecNumber>
    </submittedName>
    <submittedName>
        <fullName evidence="3 5">Oxidoreductase</fullName>
        <ecNumber evidence="3">1.-.-.-</ecNumber>
    </submittedName>
</protein>
<dbReference type="Proteomes" id="UP000256381">
    <property type="component" value="Unassembled WGS sequence"/>
</dbReference>
<accession>A0A0E8XC52</accession>
<dbReference type="Proteomes" id="UP000300237">
    <property type="component" value="Chromosome"/>
</dbReference>
<reference evidence="3 7" key="1">
    <citation type="submission" date="2015-03" db="EMBL/GenBank/DDBJ databases">
        <authorList>
            <consortium name="Pathogen Informatics"/>
        </authorList>
    </citation>
    <scope>NUCLEOTIDE SEQUENCE [LARGE SCALE GENOMIC DNA]</scope>
    <source>
        <strain evidence="3 7">Bir 172</strain>
    </source>
</reference>
<evidence type="ECO:0000313" key="9">
    <source>
        <dbReference type="Proteomes" id="UP000256381"/>
    </source>
</evidence>
<gene>
    <name evidence="4" type="primary">pds</name>
    <name evidence="4" type="ORF">A4S10_03900</name>
    <name evidence="6" type="ORF">DKC2_3965</name>
    <name evidence="5" type="ORF">DSJ38_15685</name>
    <name evidence="3" type="ORF">ERS027646_00430</name>
</gene>
<dbReference type="Gene3D" id="3.50.50.60">
    <property type="entry name" value="FAD/NAD(P)-binding domain"/>
    <property type="match status" value="2"/>
</dbReference>
<dbReference type="EMBL" id="LR027516">
    <property type="protein sequence ID" value="VCU52048.1"/>
    <property type="molecule type" value="Genomic_DNA"/>
</dbReference>
<reference evidence="4 8" key="2">
    <citation type="submission" date="2016-04" db="EMBL/GenBank/DDBJ databases">
        <authorList>
            <person name="Bigi M."/>
            <person name="Bigi F."/>
            <person name="Soria M.A."/>
        </authorList>
    </citation>
    <scope>NUCLEOTIDE SEQUENCE [LARGE SCALE GENOMIC DNA]</scope>
    <source>
        <strain evidence="4 8">6548</strain>
    </source>
</reference>
<evidence type="ECO:0000313" key="3">
    <source>
        <dbReference type="EMBL" id="CKR68962.1"/>
    </source>
</evidence>
<evidence type="ECO:0000313" key="4">
    <source>
        <dbReference type="EMBL" id="OMH61704.1"/>
    </source>
</evidence>
<dbReference type="InterPro" id="IPR002937">
    <property type="entry name" value="Amino_oxidase"/>
</dbReference>
<dbReference type="RefSeq" id="WP_003420431.1">
    <property type="nucleotide sequence ID" value="NZ_AP018033.1"/>
</dbReference>
<dbReference type="Proteomes" id="UP000048948">
    <property type="component" value="Unassembled WGS sequence"/>
</dbReference>
<feature type="region of interest" description="Disordered" evidence="1">
    <location>
        <begin position="575"/>
        <end position="602"/>
    </location>
</feature>
<evidence type="ECO:0000256" key="1">
    <source>
        <dbReference type="SAM" id="MobiDB-lite"/>
    </source>
</evidence>
<feature type="domain" description="Amine oxidase" evidence="2">
    <location>
        <begin position="17"/>
        <end position="322"/>
    </location>
</feature>
<dbReference type="InterPro" id="IPR050464">
    <property type="entry name" value="Zeta_carotene_desat/Oxidored"/>
</dbReference>
<reference evidence="5 9" key="3">
    <citation type="journal article" date="2017" name="N. Engl. J. Med.">
        <title>Transmission of Extensively Drug-Resistant Tuberculosis in South Africa.</title>
        <authorList>
            <person name="Shah N.S."/>
            <person name="Auld S.C."/>
            <person name="Brust J.C."/>
            <person name="Mathema B."/>
            <person name="Ismail N."/>
            <person name="Moodley P."/>
            <person name="Mlisana K."/>
            <person name="Allana S."/>
            <person name="Campbell A."/>
            <person name="Mthiyane T."/>
            <person name="Morris N."/>
            <person name="Mpangase P."/>
            <person name="van der Meulen H."/>
            <person name="Omar S.V."/>
            <person name="Brown T.S."/>
            <person name="Narechania A."/>
            <person name="Shaskina E."/>
            <person name="Kapwata T."/>
            <person name="Kreiswirth B."/>
            <person name="Gandhi N.R."/>
        </authorList>
    </citation>
    <scope>NUCLEOTIDE SEQUENCE [LARGE SCALE GENOMIC DNA]</scope>
    <source>
        <strain evidence="5 9">32301_S10</strain>
    </source>
</reference>
<evidence type="ECO:0000313" key="6">
    <source>
        <dbReference type="EMBL" id="VCU52048.1"/>
    </source>
</evidence>
<evidence type="ECO:0000313" key="7">
    <source>
        <dbReference type="Proteomes" id="UP000048948"/>
    </source>
</evidence>
<name>A0A0E8XC52_MYCTX</name>